<keyword evidence="8 9" id="KW-0472">Membrane</keyword>
<dbReference type="Gene3D" id="1.20.1510.10">
    <property type="entry name" value="Cation efflux protein transmembrane domain"/>
    <property type="match status" value="1"/>
</dbReference>
<dbReference type="InterPro" id="IPR002524">
    <property type="entry name" value="Cation_efflux"/>
</dbReference>
<feature type="transmembrane region" description="Helical" evidence="9">
    <location>
        <begin position="124"/>
        <end position="148"/>
    </location>
</feature>
<dbReference type="OrthoDB" id="9809646at2"/>
<evidence type="ECO:0000256" key="5">
    <source>
        <dbReference type="ARBA" id="ARBA00022906"/>
    </source>
</evidence>
<feature type="domain" description="Cation efflux protein cytoplasmic" evidence="11">
    <location>
        <begin position="221"/>
        <end position="294"/>
    </location>
</feature>
<evidence type="ECO:0000256" key="7">
    <source>
        <dbReference type="ARBA" id="ARBA00023065"/>
    </source>
</evidence>
<dbReference type="GO" id="GO:0005886">
    <property type="term" value="C:plasma membrane"/>
    <property type="evidence" value="ECO:0007669"/>
    <property type="project" value="TreeGrafter"/>
</dbReference>
<keyword evidence="4 9" id="KW-0812">Transmembrane</keyword>
<keyword evidence="5" id="KW-0864">Zinc transport</keyword>
<dbReference type="RefSeq" id="WP_119035906.1">
    <property type="nucleotide sequence ID" value="NZ_QXDC01000003.1"/>
</dbReference>
<evidence type="ECO:0000259" key="11">
    <source>
        <dbReference type="Pfam" id="PF16916"/>
    </source>
</evidence>
<evidence type="ECO:0000256" key="1">
    <source>
        <dbReference type="ARBA" id="ARBA00004141"/>
    </source>
</evidence>
<feature type="transmembrane region" description="Helical" evidence="9">
    <location>
        <begin position="25"/>
        <end position="46"/>
    </location>
</feature>
<dbReference type="EMBL" id="QXDC01000003">
    <property type="protein sequence ID" value="RIA44226.1"/>
    <property type="molecule type" value="Genomic_DNA"/>
</dbReference>
<accession>A0A397P3S4</accession>
<evidence type="ECO:0000313" key="12">
    <source>
        <dbReference type="EMBL" id="RIA44226.1"/>
    </source>
</evidence>
<comment type="subcellular location">
    <subcellularLocation>
        <location evidence="1">Membrane</location>
        <topology evidence="1">Multi-pass membrane protein</topology>
    </subcellularLocation>
</comment>
<feature type="transmembrane region" description="Helical" evidence="9">
    <location>
        <begin position="188"/>
        <end position="209"/>
    </location>
</feature>
<evidence type="ECO:0000256" key="6">
    <source>
        <dbReference type="ARBA" id="ARBA00022989"/>
    </source>
</evidence>
<protein>
    <submittedName>
        <fullName evidence="12">Cobalt-zinc-cadmium efflux system protein</fullName>
    </submittedName>
</protein>
<keyword evidence="7" id="KW-0406">Ion transport</keyword>
<gene>
    <name evidence="12" type="ORF">DFR49_2465</name>
</gene>
<evidence type="ECO:0000256" key="3">
    <source>
        <dbReference type="ARBA" id="ARBA00022448"/>
    </source>
</evidence>
<keyword evidence="5" id="KW-0862">Zinc</keyword>
<sequence length="309" mass="31980">MSHDHSHGHAHGHNHSHAPASFDRAFAIGIALNLGFVAIEAGYGFVADSVALLADAGHNLSDVLGLALAWGGATLAKAPPSKRFTYGLRGSSILAALGNAVLLLVALGAIGLEAVQRIGDPPHVAGLTVSIVAGVGIAINGATAWLFARGRKGDLNIRGAYLHMVADAAVSAGVVIAGLVIWQTGLGWVDPIVSLVIAALIFWQTWGLLRESVEMSLAAVPRGLDYDAVVDALGELPGVAATHDLHIWSMSTTETVLTAHLVMPAGHPGDAFLAHAQAILHERFGIAHATFQIEVDPDRSCAHAPDDAV</sequence>
<dbReference type="Proteomes" id="UP000266568">
    <property type="component" value="Unassembled WGS sequence"/>
</dbReference>
<comment type="caution">
    <text evidence="12">The sequence shown here is derived from an EMBL/GenBank/DDBJ whole genome shotgun (WGS) entry which is preliminary data.</text>
</comment>
<dbReference type="PANTHER" id="PTHR11562">
    <property type="entry name" value="CATION EFFLUX PROTEIN/ ZINC TRANSPORTER"/>
    <property type="match status" value="1"/>
</dbReference>
<evidence type="ECO:0000256" key="9">
    <source>
        <dbReference type="SAM" id="Phobius"/>
    </source>
</evidence>
<reference evidence="12 13" key="1">
    <citation type="submission" date="2018-08" db="EMBL/GenBank/DDBJ databases">
        <title>Genomic Encyclopedia of Type Strains, Phase IV (KMG-IV): sequencing the most valuable type-strain genomes for metagenomic binning, comparative biology and taxonomic classification.</title>
        <authorList>
            <person name="Goeker M."/>
        </authorList>
    </citation>
    <scope>NUCLEOTIDE SEQUENCE [LARGE SCALE GENOMIC DNA]</scope>
    <source>
        <strain evidence="12 13">DSM 25527</strain>
    </source>
</reference>
<dbReference type="Pfam" id="PF16916">
    <property type="entry name" value="ZT_dimer"/>
    <property type="match status" value="1"/>
</dbReference>
<dbReference type="Pfam" id="PF01545">
    <property type="entry name" value="Cation_efflux"/>
    <property type="match status" value="1"/>
</dbReference>
<dbReference type="SUPFAM" id="SSF160240">
    <property type="entry name" value="Cation efflux protein cytoplasmic domain-like"/>
    <property type="match status" value="1"/>
</dbReference>
<proteinExistence type="inferred from homology"/>
<keyword evidence="3" id="KW-0813">Transport</keyword>
<evidence type="ECO:0000313" key="13">
    <source>
        <dbReference type="Proteomes" id="UP000266568"/>
    </source>
</evidence>
<name>A0A397P3S4_9SPHN</name>
<dbReference type="InterPro" id="IPR027469">
    <property type="entry name" value="Cation_efflux_TMD_sf"/>
</dbReference>
<dbReference type="NCBIfam" id="TIGR01297">
    <property type="entry name" value="CDF"/>
    <property type="match status" value="1"/>
</dbReference>
<dbReference type="InterPro" id="IPR027470">
    <property type="entry name" value="Cation_efflux_CTD"/>
</dbReference>
<dbReference type="InterPro" id="IPR058533">
    <property type="entry name" value="Cation_efflux_TM"/>
</dbReference>
<evidence type="ECO:0000256" key="4">
    <source>
        <dbReference type="ARBA" id="ARBA00022692"/>
    </source>
</evidence>
<keyword evidence="13" id="KW-1185">Reference proteome</keyword>
<dbReference type="PANTHER" id="PTHR11562:SF17">
    <property type="entry name" value="RE54080P-RELATED"/>
    <property type="match status" value="1"/>
</dbReference>
<dbReference type="InterPro" id="IPR036837">
    <property type="entry name" value="Cation_efflux_CTD_sf"/>
</dbReference>
<dbReference type="SUPFAM" id="SSF161111">
    <property type="entry name" value="Cation efflux protein transmembrane domain-like"/>
    <property type="match status" value="1"/>
</dbReference>
<comment type="similarity">
    <text evidence="2">Belongs to the cation diffusion facilitator (CDF) transporter (TC 2.A.4) family. SLC30A subfamily.</text>
</comment>
<dbReference type="InterPro" id="IPR050681">
    <property type="entry name" value="CDF/SLC30A"/>
</dbReference>
<evidence type="ECO:0000256" key="2">
    <source>
        <dbReference type="ARBA" id="ARBA00008873"/>
    </source>
</evidence>
<feature type="transmembrane region" description="Helical" evidence="9">
    <location>
        <begin position="160"/>
        <end position="182"/>
    </location>
</feature>
<evidence type="ECO:0000256" key="8">
    <source>
        <dbReference type="ARBA" id="ARBA00023136"/>
    </source>
</evidence>
<evidence type="ECO:0000259" key="10">
    <source>
        <dbReference type="Pfam" id="PF01545"/>
    </source>
</evidence>
<organism evidence="12 13">
    <name type="scientific">Hephaestia caeni</name>
    <dbReference type="NCBI Taxonomy" id="645617"/>
    <lineage>
        <taxon>Bacteria</taxon>
        <taxon>Pseudomonadati</taxon>
        <taxon>Pseudomonadota</taxon>
        <taxon>Alphaproteobacteria</taxon>
        <taxon>Sphingomonadales</taxon>
        <taxon>Sphingomonadaceae</taxon>
        <taxon>Hephaestia</taxon>
    </lineage>
</organism>
<keyword evidence="6 9" id="KW-1133">Transmembrane helix</keyword>
<feature type="domain" description="Cation efflux protein transmembrane" evidence="10">
    <location>
        <begin position="28"/>
        <end position="214"/>
    </location>
</feature>
<dbReference type="AlphaFoldDB" id="A0A397P3S4"/>
<feature type="transmembrane region" description="Helical" evidence="9">
    <location>
        <begin position="88"/>
        <end position="112"/>
    </location>
</feature>
<dbReference type="GO" id="GO:0005385">
    <property type="term" value="F:zinc ion transmembrane transporter activity"/>
    <property type="evidence" value="ECO:0007669"/>
    <property type="project" value="TreeGrafter"/>
</dbReference>